<evidence type="ECO:0000313" key="9">
    <source>
        <dbReference type="Proteomes" id="UP000193450"/>
    </source>
</evidence>
<dbReference type="PRINTS" id="PR00723">
    <property type="entry name" value="SUBTILISIN"/>
</dbReference>
<feature type="domain" description="Peptidase S8/S53" evidence="7">
    <location>
        <begin position="150"/>
        <end position="431"/>
    </location>
</feature>
<evidence type="ECO:0000256" key="3">
    <source>
        <dbReference type="ARBA" id="ARBA00022801"/>
    </source>
</evidence>
<gene>
    <name evidence="8" type="ORF">BST96_03345</name>
</gene>
<keyword evidence="9" id="KW-1185">Reference proteome</keyword>
<dbReference type="InterPro" id="IPR022398">
    <property type="entry name" value="Peptidase_S8_His-AS"/>
</dbReference>
<keyword evidence="3 5" id="KW-0378">Hydrolase</keyword>
<evidence type="ECO:0000256" key="6">
    <source>
        <dbReference type="SAM" id="SignalP"/>
    </source>
</evidence>
<keyword evidence="4 5" id="KW-0720">Serine protease</keyword>
<dbReference type="Gene3D" id="3.40.50.200">
    <property type="entry name" value="Peptidase S8/S53 domain"/>
    <property type="match status" value="1"/>
</dbReference>
<dbReference type="InterPro" id="IPR013783">
    <property type="entry name" value="Ig-like_fold"/>
</dbReference>
<evidence type="ECO:0000256" key="4">
    <source>
        <dbReference type="ARBA" id="ARBA00022825"/>
    </source>
</evidence>
<feature type="active site" description="Charge relay system" evidence="5">
    <location>
        <position position="159"/>
    </location>
</feature>
<dbReference type="OrthoDB" id="5405281at2"/>
<dbReference type="SUPFAM" id="SSF52743">
    <property type="entry name" value="Subtilisin-like"/>
    <property type="match status" value="1"/>
</dbReference>
<evidence type="ECO:0000256" key="1">
    <source>
        <dbReference type="ARBA" id="ARBA00011073"/>
    </source>
</evidence>
<dbReference type="GO" id="GO:0006508">
    <property type="term" value="P:proteolysis"/>
    <property type="evidence" value="ECO:0007669"/>
    <property type="project" value="UniProtKB-KW"/>
</dbReference>
<dbReference type="InterPro" id="IPR036852">
    <property type="entry name" value="Peptidase_S8/S53_dom_sf"/>
</dbReference>
<dbReference type="InterPro" id="IPR000209">
    <property type="entry name" value="Peptidase_S8/S53_dom"/>
</dbReference>
<feature type="active site" description="Charge relay system" evidence="5">
    <location>
        <position position="213"/>
    </location>
</feature>
<dbReference type="PROSITE" id="PS00138">
    <property type="entry name" value="SUBTILASE_SER"/>
    <property type="match status" value="1"/>
</dbReference>
<dbReference type="PROSITE" id="PS51892">
    <property type="entry name" value="SUBTILASE"/>
    <property type="match status" value="1"/>
</dbReference>
<feature type="chain" id="PRO_5012643364" description="Peptidase S8/S53 domain-containing protein" evidence="6">
    <location>
        <begin position="26"/>
        <end position="1456"/>
    </location>
</feature>
<dbReference type="InterPro" id="IPR050131">
    <property type="entry name" value="Peptidase_S8_subtilisin-like"/>
</dbReference>
<evidence type="ECO:0000259" key="7">
    <source>
        <dbReference type="Pfam" id="PF00082"/>
    </source>
</evidence>
<evidence type="ECO:0000256" key="2">
    <source>
        <dbReference type="ARBA" id="ARBA00022670"/>
    </source>
</evidence>
<protein>
    <recommendedName>
        <fullName evidence="7">Peptidase S8/S53 domain-containing protein</fullName>
    </recommendedName>
</protein>
<dbReference type="Gene3D" id="2.60.40.10">
    <property type="entry name" value="Immunoglobulins"/>
    <property type="match status" value="1"/>
</dbReference>
<feature type="active site" description="Charge relay system" evidence="5">
    <location>
        <position position="395"/>
    </location>
</feature>
<dbReference type="CDD" id="cd00146">
    <property type="entry name" value="PKD"/>
    <property type="match status" value="1"/>
</dbReference>
<dbReference type="STRING" id="716816.BST96_03345"/>
<dbReference type="InterPro" id="IPR015500">
    <property type="entry name" value="Peptidase_S8_subtilisin-rel"/>
</dbReference>
<dbReference type="InterPro" id="IPR036439">
    <property type="entry name" value="Dockerin_dom_sf"/>
</dbReference>
<dbReference type="EMBL" id="CP019343">
    <property type="protein sequence ID" value="ARN73224.1"/>
    <property type="molecule type" value="Genomic_DNA"/>
</dbReference>
<sequence>MSHIHYVLKSLVILVALQAPTWVHADPGSYFERLQLAPQYEQLKLRTSQEGMVRVIARVKPHQLFTHPDLQMLQGRARLMSAMQQWNIAAQKELADLPLVVYELNQQQLDTLLDSGWIEAVVEDRANRRHLNASRNYIGASSAQTLGYDGDGAAVAILDVGFQVDHSHFSGRVVEEACFSSSSGSRYTSLCPGGQDGSGAGTAEVCGDGDCYHGTHVASIAAGSHGTYRGVAPKADIIMVQVFTRANYSSNCSPLAAPCLLAFDSDVLAGMAYVEGLASSYNIAAVNLSLGSGEYSSECTSSAERNLANQVADLKALGIATIASSGNSEFTNAIARPACIPDVISVGSVRDTGNSVSTFSNSAAFLDFMAPGETIVAAVPTWIFSNGLGGLSGTSMAAPHVSGAYTVLKAIDSSLTVDQITALLKQQATTFTDPRNGLSFPSLRLNTDNDGDGLSFLTELDNGTDPEDAAPTVAISAPSTGLDQLQTLAVNLQGTATDAEEGNLSSSLQWFSSIDGSLGQGSDISVYLSAGSHTITATVSDSQGGSPVLVPSVMVHISPDADDDGMDDNWEAQYGLTDPAADADGDGYSNLQEYQAGFNPTDAAPLASIDAPTTGADFLQATDIGFVGSATDAEDNNAELTASLIWSSNIDGAFGVGSPLTAALSVGSHTITLSVVDSEGAIPVNPPTIQLTVLADVEANGMADIWEAFYGVSDPLADPDGDGVNNLAEYQQGTNPLDAPATITLLAPANSASPHTDGLAIDFLASAIDDNDGDISAVIAWDSDLDGPLGTGSSLSKVLSVGDHTVTLTATDSEGGVAQLVFMLSVVERGDIDGDGSWTSLDVSLLKDHVFGIALLDESLVSRADIAPEVADGELTAADLYALEVLAFGSQQSPADTDLDLLPDSWEASYGLNPNDAADGNDFNSDADTLSNAQEYYYQTSPLLSDSDGDSFNDSDEVAAGFDPLNATVYLNAPELCGDGVDQNGDGLEIGYEDPADPLSNIVCEEVAGVVNYYVYDYSYQTEGQLLFTVDGSGDVTETRYRHDTENLGEIASYFIYHDNIFAELSLWKAVSLTSAPSASDIHQFLIDRNRTESRMHVQLLANGSANYPLDNDQWSGSAHWAVAHESDERRLQGFIIGAVDTPSLRQRFSIANFADVSASGNLQLQISGSDYSHAGHVDMRSRWVVRYYNEAGGLVGSTFVKSYVMDNSWQDRSFLVDVPVGAVEVQVELQMTLIALSKGQSRNAIYNEDVPVYFDNIVVSAVRRNTKSAIADEALRDKVVLYNYSGGTPLQEPHYFLYNDADQQTFQIDDIGLVSETVYDLQGRVSQRLVYSQSVLAALEGWLSFPGHESKELTATDIRAFLGDNPGISSQLDYHYSHTASIGQTRVIDFSEIVNASVGTSVEFEAVVNVVDGSVVLDSQAKTITFTPSGHTGNESFDLILADGAETLTITLDFE</sequence>
<reference evidence="8 9" key="1">
    <citation type="submission" date="2016-11" db="EMBL/GenBank/DDBJ databases">
        <title>Trade-off between light-utilization and light-protection in marine flavobacteria.</title>
        <authorList>
            <person name="Kumagai Y."/>
        </authorList>
    </citation>
    <scope>NUCLEOTIDE SEQUENCE [LARGE SCALE GENOMIC DNA]</scope>
    <source>
        <strain evidence="8 9">NBRC 107125</strain>
    </source>
</reference>
<dbReference type="KEGG" id="osg:BST96_03345"/>
<dbReference type="RefSeq" id="WP_085757333.1">
    <property type="nucleotide sequence ID" value="NZ_CP019343.1"/>
</dbReference>
<name>A0A1X9N7Z2_9GAMM</name>
<organism evidence="8 9">
    <name type="scientific">Oceanicoccus sagamiensis</name>
    <dbReference type="NCBI Taxonomy" id="716816"/>
    <lineage>
        <taxon>Bacteria</taxon>
        <taxon>Pseudomonadati</taxon>
        <taxon>Pseudomonadota</taxon>
        <taxon>Gammaproteobacteria</taxon>
        <taxon>Cellvibrionales</taxon>
        <taxon>Spongiibacteraceae</taxon>
        <taxon>Oceanicoccus</taxon>
    </lineage>
</organism>
<dbReference type="Proteomes" id="UP000193450">
    <property type="component" value="Chromosome"/>
</dbReference>
<evidence type="ECO:0000256" key="5">
    <source>
        <dbReference type="PROSITE-ProRule" id="PRU01240"/>
    </source>
</evidence>
<accession>A0A1X9N7Z2</accession>
<dbReference type="PANTHER" id="PTHR43806:SF11">
    <property type="entry name" value="CEREVISIN-RELATED"/>
    <property type="match status" value="1"/>
</dbReference>
<dbReference type="PANTHER" id="PTHR43806">
    <property type="entry name" value="PEPTIDASE S8"/>
    <property type="match status" value="1"/>
</dbReference>
<keyword evidence="2 5" id="KW-0645">Protease</keyword>
<proteinExistence type="inferred from homology"/>
<feature type="signal peptide" evidence="6">
    <location>
        <begin position="1"/>
        <end position="25"/>
    </location>
</feature>
<dbReference type="CDD" id="cd14256">
    <property type="entry name" value="Dockerin_I"/>
    <property type="match status" value="1"/>
</dbReference>
<evidence type="ECO:0000313" key="8">
    <source>
        <dbReference type="EMBL" id="ARN73224.1"/>
    </source>
</evidence>
<dbReference type="PROSITE" id="PS00137">
    <property type="entry name" value="SUBTILASE_HIS"/>
    <property type="match status" value="1"/>
</dbReference>
<comment type="similarity">
    <text evidence="1 5">Belongs to the peptidase S8 family.</text>
</comment>
<dbReference type="GO" id="GO:0000272">
    <property type="term" value="P:polysaccharide catabolic process"/>
    <property type="evidence" value="ECO:0007669"/>
    <property type="project" value="InterPro"/>
</dbReference>
<keyword evidence="6" id="KW-0732">Signal</keyword>
<dbReference type="InterPro" id="IPR023828">
    <property type="entry name" value="Peptidase_S8_Ser-AS"/>
</dbReference>
<dbReference type="Pfam" id="PF00082">
    <property type="entry name" value="Peptidase_S8"/>
    <property type="match status" value="1"/>
</dbReference>
<dbReference type="GO" id="GO:0004252">
    <property type="term" value="F:serine-type endopeptidase activity"/>
    <property type="evidence" value="ECO:0007669"/>
    <property type="project" value="UniProtKB-UniRule"/>
</dbReference>
<dbReference type="Gene3D" id="1.10.1330.10">
    <property type="entry name" value="Dockerin domain"/>
    <property type="match status" value="1"/>
</dbReference>